<evidence type="ECO:0008006" key="2">
    <source>
        <dbReference type="Google" id="ProtNLM"/>
    </source>
</evidence>
<evidence type="ECO:0000313" key="1">
    <source>
        <dbReference type="EMBL" id="SVD10021.1"/>
    </source>
</evidence>
<sequence length="86" mass="9198">LNPGDIHCDRQNLVYVAEQGTPTGVAPNGISIFSESGELVSRFRGRDKGFSQPHGISTDSRGNIYTAELSSPEYGGGKTVLKFAKI</sequence>
<accession>A0A382SM72</accession>
<dbReference type="EMBL" id="UINC01129555">
    <property type="protein sequence ID" value="SVD10021.1"/>
    <property type="molecule type" value="Genomic_DNA"/>
</dbReference>
<protein>
    <recommendedName>
        <fullName evidence="2">SMP-30/Gluconolactonase/LRE-like region domain-containing protein</fullName>
    </recommendedName>
</protein>
<proteinExistence type="predicted"/>
<dbReference type="InterPro" id="IPR011042">
    <property type="entry name" value="6-blade_b-propeller_TolB-like"/>
</dbReference>
<name>A0A382SM72_9ZZZZ</name>
<dbReference type="Gene3D" id="2.120.10.30">
    <property type="entry name" value="TolB, C-terminal domain"/>
    <property type="match status" value="1"/>
</dbReference>
<organism evidence="1">
    <name type="scientific">marine metagenome</name>
    <dbReference type="NCBI Taxonomy" id="408172"/>
    <lineage>
        <taxon>unclassified sequences</taxon>
        <taxon>metagenomes</taxon>
        <taxon>ecological metagenomes</taxon>
    </lineage>
</organism>
<dbReference type="SUPFAM" id="SSF63829">
    <property type="entry name" value="Calcium-dependent phosphotriesterase"/>
    <property type="match status" value="1"/>
</dbReference>
<dbReference type="AlphaFoldDB" id="A0A382SM72"/>
<feature type="non-terminal residue" evidence="1">
    <location>
        <position position="1"/>
    </location>
</feature>
<reference evidence="1" key="1">
    <citation type="submission" date="2018-05" db="EMBL/GenBank/DDBJ databases">
        <authorList>
            <person name="Lanie J.A."/>
            <person name="Ng W.-L."/>
            <person name="Kazmierczak K.M."/>
            <person name="Andrzejewski T.M."/>
            <person name="Davidsen T.M."/>
            <person name="Wayne K.J."/>
            <person name="Tettelin H."/>
            <person name="Glass J.I."/>
            <person name="Rusch D."/>
            <person name="Podicherti R."/>
            <person name="Tsui H.-C.T."/>
            <person name="Winkler M.E."/>
        </authorList>
    </citation>
    <scope>NUCLEOTIDE SEQUENCE</scope>
</reference>
<gene>
    <name evidence="1" type="ORF">METZ01_LOCUS362875</name>
</gene>